<dbReference type="OrthoDB" id="7960540at2"/>
<dbReference type="STRING" id="915471.SAMN05216201_11838"/>
<dbReference type="InterPro" id="IPR046132">
    <property type="entry name" value="DUF6129"/>
</dbReference>
<sequence length="89" mass="9753">MISQAVLDDVIRQAEEGVLDDALLARLRSANPGVHFTLCMDDDIMVNAKPLFERPRFNLYLVNSSDHCSILSNDPDAASGIVLAEIIPD</sequence>
<reference evidence="3" key="1">
    <citation type="submission" date="2016-10" db="EMBL/GenBank/DDBJ databases">
        <authorList>
            <person name="Varghese N."/>
            <person name="Submissions S."/>
        </authorList>
    </citation>
    <scope>NUCLEOTIDE SEQUENCE [LARGE SCALE GENOMIC DNA]</scope>
    <source>
        <strain evidence="3">LMG 25967</strain>
    </source>
</reference>
<keyword evidence="3" id="KW-1185">Reference proteome</keyword>
<dbReference type="AlphaFoldDB" id="A0A1H7BNS1"/>
<dbReference type="EMBL" id="FNZE01000018">
    <property type="protein sequence ID" value="SEJ79118.1"/>
    <property type="molecule type" value="Genomic_DNA"/>
</dbReference>
<dbReference type="Pfam" id="PF19624">
    <property type="entry name" value="DUF6129"/>
    <property type="match status" value="1"/>
</dbReference>
<evidence type="ECO:0000313" key="2">
    <source>
        <dbReference type="EMBL" id="SEJ79118.1"/>
    </source>
</evidence>
<dbReference type="Proteomes" id="UP000242930">
    <property type="component" value="Unassembled WGS sequence"/>
</dbReference>
<feature type="domain" description="DUF6129" evidence="1">
    <location>
        <begin position="25"/>
        <end position="74"/>
    </location>
</feature>
<gene>
    <name evidence="2" type="ORF">SAMN05216201_11838</name>
</gene>
<name>A0A1H7BNS1_9PSED</name>
<evidence type="ECO:0000259" key="1">
    <source>
        <dbReference type="Pfam" id="PF19624"/>
    </source>
</evidence>
<evidence type="ECO:0000313" key="3">
    <source>
        <dbReference type="Proteomes" id="UP000242930"/>
    </source>
</evidence>
<accession>A0A1H7BNS1</accession>
<proteinExistence type="predicted"/>
<dbReference type="RefSeq" id="WP_090313064.1">
    <property type="nucleotide sequence ID" value="NZ_FNZE01000018.1"/>
</dbReference>
<protein>
    <recommendedName>
        <fullName evidence="1">DUF6129 domain-containing protein</fullName>
    </recommendedName>
</protein>
<organism evidence="2 3">
    <name type="scientific">Pseudomonas linyingensis</name>
    <dbReference type="NCBI Taxonomy" id="915471"/>
    <lineage>
        <taxon>Bacteria</taxon>
        <taxon>Pseudomonadati</taxon>
        <taxon>Pseudomonadota</taxon>
        <taxon>Gammaproteobacteria</taxon>
        <taxon>Pseudomonadales</taxon>
        <taxon>Pseudomonadaceae</taxon>
        <taxon>Pseudomonas</taxon>
    </lineage>
</organism>